<keyword evidence="4" id="KW-0575">Peroxidase</keyword>
<dbReference type="PROSITE" id="PS50222">
    <property type="entry name" value="EF_HAND_2"/>
    <property type="match status" value="2"/>
</dbReference>
<keyword evidence="7 19" id="KW-0479">Metal-binding</keyword>
<keyword evidence="19" id="KW-0408">Iron</keyword>
<proteinExistence type="inferred from homology"/>
<feature type="transmembrane region" description="Helical" evidence="21">
    <location>
        <begin position="1205"/>
        <end position="1225"/>
    </location>
</feature>
<dbReference type="PANTHER" id="PTHR11475:SF144">
    <property type="entry name" value="NAD(P)H OXIDASE (H2O2-FORMING)"/>
    <property type="match status" value="1"/>
</dbReference>
<evidence type="ECO:0000256" key="16">
    <source>
        <dbReference type="ARBA" id="ARBA00023324"/>
    </source>
</evidence>
<dbReference type="GO" id="GO:0020037">
    <property type="term" value="F:heme binding"/>
    <property type="evidence" value="ECO:0007669"/>
    <property type="project" value="InterPro"/>
</dbReference>
<dbReference type="SFLD" id="SFLDG01169">
    <property type="entry name" value="NADPH_oxidase_subgroup_(NOX)"/>
    <property type="match status" value="1"/>
</dbReference>
<dbReference type="GO" id="GO:0042335">
    <property type="term" value="P:cuticle development"/>
    <property type="evidence" value="ECO:0007669"/>
    <property type="project" value="UniProtKB-ARBA"/>
</dbReference>
<comment type="subcellular location">
    <subcellularLocation>
        <location evidence="1">Membrane</location>
        <topology evidence="1">Multi-pass membrane protein</topology>
    </subcellularLocation>
</comment>
<evidence type="ECO:0000256" key="6">
    <source>
        <dbReference type="ARBA" id="ARBA00022692"/>
    </source>
</evidence>
<reference evidence="25" key="1">
    <citation type="submission" date="2024-04" db="EMBL/GenBank/DDBJ databases">
        <authorList>
            <consortium name="Molecular Ecology Group"/>
        </authorList>
    </citation>
    <scope>NUCLEOTIDE SEQUENCE</scope>
</reference>
<evidence type="ECO:0000256" key="7">
    <source>
        <dbReference type="ARBA" id="ARBA00022723"/>
    </source>
</evidence>
<dbReference type="InterPro" id="IPR002048">
    <property type="entry name" value="EF_hand_dom"/>
</dbReference>
<dbReference type="PROSITE" id="PS50292">
    <property type="entry name" value="PEROXIDASE_3"/>
    <property type="match status" value="1"/>
</dbReference>
<keyword evidence="19" id="KW-0349">Heme</keyword>
<dbReference type="CDD" id="cd06186">
    <property type="entry name" value="NOX_Duox_like_FAD_NADP"/>
    <property type="match status" value="1"/>
</dbReference>
<feature type="domain" description="EF-hand" evidence="23">
    <location>
        <begin position="897"/>
        <end position="932"/>
    </location>
</feature>
<dbReference type="InterPro" id="IPR039261">
    <property type="entry name" value="FNR_nucleotide-bd"/>
</dbReference>
<evidence type="ECO:0000256" key="18">
    <source>
        <dbReference type="ARBA" id="ARBA00048762"/>
    </source>
</evidence>
<comment type="similarity">
    <text evidence="2">In the N-terminal section; belongs to the peroxidase family.</text>
</comment>
<dbReference type="Pfam" id="PF01794">
    <property type="entry name" value="Ferric_reduct"/>
    <property type="match status" value="1"/>
</dbReference>
<dbReference type="Pfam" id="PF03098">
    <property type="entry name" value="An_peroxidase"/>
    <property type="match status" value="1"/>
</dbReference>
<dbReference type="GO" id="GO:0016174">
    <property type="term" value="F:NAD(P)H oxidase H2O2-forming activity"/>
    <property type="evidence" value="ECO:0007669"/>
    <property type="project" value="UniProtKB-EC"/>
</dbReference>
<feature type="region of interest" description="Disordered" evidence="20">
    <location>
        <begin position="22"/>
        <end position="42"/>
    </location>
</feature>
<keyword evidence="12 21" id="KW-1133">Transmembrane helix</keyword>
<keyword evidence="11" id="KW-0521">NADP</keyword>
<dbReference type="Gene3D" id="2.40.30.10">
    <property type="entry name" value="Translation factors"/>
    <property type="match status" value="1"/>
</dbReference>
<dbReference type="Gene3D" id="3.40.50.80">
    <property type="entry name" value="Nucleotide-binding domain of ferredoxin-NADP reductase (FNR) module"/>
    <property type="match status" value="1"/>
</dbReference>
<dbReference type="Gene3D" id="1.10.238.10">
    <property type="entry name" value="EF-hand"/>
    <property type="match status" value="1"/>
</dbReference>
<dbReference type="GO" id="GO:0016020">
    <property type="term" value="C:membrane"/>
    <property type="evidence" value="ECO:0007669"/>
    <property type="project" value="UniProtKB-SubCell"/>
</dbReference>
<keyword evidence="5" id="KW-0285">Flavoprotein</keyword>
<keyword evidence="26" id="KW-1185">Reference proteome</keyword>
<evidence type="ECO:0000256" key="11">
    <source>
        <dbReference type="ARBA" id="ARBA00022857"/>
    </source>
</evidence>
<dbReference type="Gene3D" id="1.10.640.10">
    <property type="entry name" value="Haem peroxidase domain superfamily, animal type"/>
    <property type="match status" value="1"/>
</dbReference>
<dbReference type="Pfam" id="PF00036">
    <property type="entry name" value="EF-hand_1"/>
    <property type="match status" value="1"/>
</dbReference>
<dbReference type="SMART" id="SM00054">
    <property type="entry name" value="EFh"/>
    <property type="match status" value="3"/>
</dbReference>
<evidence type="ECO:0000256" key="8">
    <source>
        <dbReference type="ARBA" id="ARBA00022737"/>
    </source>
</evidence>
<dbReference type="InterPro" id="IPR013112">
    <property type="entry name" value="FAD-bd_8"/>
</dbReference>
<dbReference type="InterPro" id="IPR011992">
    <property type="entry name" value="EF-hand-dom_pair"/>
</dbReference>
<keyword evidence="8" id="KW-0677">Repeat</keyword>
<dbReference type="Pfam" id="PF08030">
    <property type="entry name" value="NAD_binding_6"/>
    <property type="match status" value="1"/>
</dbReference>
<dbReference type="SUPFAM" id="SSF63380">
    <property type="entry name" value="Riboflavin synthase domain-like"/>
    <property type="match status" value="1"/>
</dbReference>
<evidence type="ECO:0000256" key="5">
    <source>
        <dbReference type="ARBA" id="ARBA00022630"/>
    </source>
</evidence>
<dbReference type="Pfam" id="PF08022">
    <property type="entry name" value="FAD_binding_8"/>
    <property type="match status" value="1"/>
</dbReference>
<evidence type="ECO:0000256" key="3">
    <source>
        <dbReference type="ARBA" id="ARBA00012698"/>
    </source>
</evidence>
<dbReference type="EMBL" id="OZ034827">
    <property type="protein sequence ID" value="CAL1683235.1"/>
    <property type="molecule type" value="Genomic_DNA"/>
</dbReference>
<dbReference type="CDD" id="cd00051">
    <property type="entry name" value="EFh"/>
    <property type="match status" value="2"/>
</dbReference>
<dbReference type="PRINTS" id="PR00457">
    <property type="entry name" value="ANPEROXIDASE"/>
</dbReference>
<dbReference type="EC" id="1.6.3.1" evidence="3"/>
<evidence type="ECO:0000259" key="23">
    <source>
        <dbReference type="PROSITE" id="PS50222"/>
    </source>
</evidence>
<evidence type="ECO:0000256" key="12">
    <source>
        <dbReference type="ARBA" id="ARBA00022989"/>
    </source>
</evidence>
<evidence type="ECO:0000313" key="26">
    <source>
        <dbReference type="Proteomes" id="UP001497644"/>
    </source>
</evidence>
<dbReference type="InterPro" id="IPR017938">
    <property type="entry name" value="Riboflavin_synthase-like_b-brl"/>
</dbReference>
<dbReference type="InterPro" id="IPR013121">
    <property type="entry name" value="Fe_red_NAD-bd_6"/>
</dbReference>
<dbReference type="PROSITE" id="PS51384">
    <property type="entry name" value="FAD_FR"/>
    <property type="match status" value="1"/>
</dbReference>
<evidence type="ECO:0000256" key="22">
    <source>
        <dbReference type="SAM" id="SignalP"/>
    </source>
</evidence>
<dbReference type="InterPro" id="IPR017927">
    <property type="entry name" value="FAD-bd_FR_type"/>
</dbReference>
<feature type="transmembrane region" description="Helical" evidence="21">
    <location>
        <begin position="1117"/>
        <end position="1140"/>
    </location>
</feature>
<dbReference type="CDD" id="cd09820">
    <property type="entry name" value="dual_peroxidase_like"/>
    <property type="match status" value="1"/>
</dbReference>
<dbReference type="SUPFAM" id="SSF48113">
    <property type="entry name" value="Heme-dependent peroxidases"/>
    <property type="match status" value="1"/>
</dbReference>
<feature type="transmembrane region" description="Helical" evidence="21">
    <location>
        <begin position="1252"/>
        <end position="1280"/>
    </location>
</feature>
<dbReference type="SUPFAM" id="SSF52343">
    <property type="entry name" value="Ferredoxin reductase-like, C-terminal NADP-linked domain"/>
    <property type="match status" value="1"/>
</dbReference>
<feature type="domain" description="FAD-binding FR-type" evidence="24">
    <location>
        <begin position="1328"/>
        <end position="1445"/>
    </location>
</feature>
<dbReference type="GO" id="GO:0042744">
    <property type="term" value="P:hydrogen peroxide catabolic process"/>
    <property type="evidence" value="ECO:0007669"/>
    <property type="project" value="UniProtKB-KW"/>
</dbReference>
<dbReference type="FunFam" id="3.40.50.80:FF:000020">
    <property type="entry name" value="Dual oxidase 1"/>
    <property type="match status" value="1"/>
</dbReference>
<dbReference type="FunFam" id="2.40.30.10:FF:000059">
    <property type="entry name" value="dual oxidase isoform X1"/>
    <property type="match status" value="1"/>
</dbReference>
<evidence type="ECO:0000256" key="1">
    <source>
        <dbReference type="ARBA" id="ARBA00004141"/>
    </source>
</evidence>
<accession>A0AAV2NVX9</accession>
<evidence type="ECO:0000256" key="13">
    <source>
        <dbReference type="ARBA" id="ARBA00023002"/>
    </source>
</evidence>
<dbReference type="Pfam" id="PF13499">
    <property type="entry name" value="EF-hand_7"/>
    <property type="match status" value="1"/>
</dbReference>
<dbReference type="PANTHER" id="PTHR11475">
    <property type="entry name" value="OXIDASE/PEROXIDASE"/>
    <property type="match status" value="1"/>
</dbReference>
<feature type="transmembrane region" description="Helical" evidence="21">
    <location>
        <begin position="673"/>
        <end position="693"/>
    </location>
</feature>
<dbReference type="GO" id="GO:0042303">
    <property type="term" value="P:molting cycle"/>
    <property type="evidence" value="ECO:0007669"/>
    <property type="project" value="UniProtKB-ARBA"/>
</dbReference>
<evidence type="ECO:0000256" key="14">
    <source>
        <dbReference type="ARBA" id="ARBA00023136"/>
    </source>
</evidence>
<evidence type="ECO:0000256" key="2">
    <source>
        <dbReference type="ARBA" id="ARBA00005644"/>
    </source>
</evidence>
<evidence type="ECO:0000256" key="15">
    <source>
        <dbReference type="ARBA" id="ARBA00023180"/>
    </source>
</evidence>
<dbReference type="SFLD" id="SFLDG01168">
    <property type="entry name" value="Ferric_reductase_subgroup_(FRE"/>
    <property type="match status" value="1"/>
</dbReference>
<dbReference type="SFLD" id="SFLDS00052">
    <property type="entry name" value="Ferric_Reductase_Domain"/>
    <property type="match status" value="1"/>
</dbReference>
<comment type="catalytic activity">
    <reaction evidence="17">
        <text>NADH + O2 + H(+) = H2O2 + NAD(+)</text>
        <dbReference type="Rhea" id="RHEA:11264"/>
        <dbReference type="ChEBI" id="CHEBI:15378"/>
        <dbReference type="ChEBI" id="CHEBI:15379"/>
        <dbReference type="ChEBI" id="CHEBI:16240"/>
        <dbReference type="ChEBI" id="CHEBI:57540"/>
        <dbReference type="ChEBI" id="CHEBI:57945"/>
        <dbReference type="EC" id="1.6.3.1"/>
    </reaction>
</comment>
<evidence type="ECO:0000256" key="10">
    <source>
        <dbReference type="ARBA" id="ARBA00022837"/>
    </source>
</evidence>
<protein>
    <recommendedName>
        <fullName evidence="3">NAD(P)H oxidase (H2O2-forming)</fullName>
        <ecNumber evidence="3">1.6.3.1</ecNumber>
    </recommendedName>
</protein>
<keyword evidence="10" id="KW-0106">Calcium</keyword>
<dbReference type="SUPFAM" id="SSF47473">
    <property type="entry name" value="EF-hand"/>
    <property type="match status" value="1"/>
</dbReference>
<keyword evidence="22" id="KW-0732">Signal</keyword>
<dbReference type="GO" id="GO:0006979">
    <property type="term" value="P:response to oxidative stress"/>
    <property type="evidence" value="ECO:0007669"/>
    <property type="project" value="InterPro"/>
</dbReference>
<organism evidence="25 26">
    <name type="scientific">Lasius platythorax</name>
    <dbReference type="NCBI Taxonomy" id="488582"/>
    <lineage>
        <taxon>Eukaryota</taxon>
        <taxon>Metazoa</taxon>
        <taxon>Ecdysozoa</taxon>
        <taxon>Arthropoda</taxon>
        <taxon>Hexapoda</taxon>
        <taxon>Insecta</taxon>
        <taxon>Pterygota</taxon>
        <taxon>Neoptera</taxon>
        <taxon>Endopterygota</taxon>
        <taxon>Hymenoptera</taxon>
        <taxon>Apocrita</taxon>
        <taxon>Aculeata</taxon>
        <taxon>Formicoidea</taxon>
        <taxon>Formicidae</taxon>
        <taxon>Formicinae</taxon>
        <taxon>Lasius</taxon>
        <taxon>Lasius</taxon>
    </lineage>
</organism>
<keyword evidence="9" id="KW-0274">FAD</keyword>
<dbReference type="GO" id="GO:0016175">
    <property type="term" value="F:superoxide-generating NAD(P)H oxidase activity"/>
    <property type="evidence" value="ECO:0007669"/>
    <property type="project" value="UniProtKB-ARBA"/>
</dbReference>
<evidence type="ECO:0000256" key="17">
    <source>
        <dbReference type="ARBA" id="ARBA00047455"/>
    </source>
</evidence>
<keyword evidence="14 21" id="KW-0472">Membrane</keyword>
<keyword evidence="15" id="KW-0325">Glycoprotein</keyword>
<dbReference type="InterPro" id="IPR037120">
    <property type="entry name" value="Haem_peroxidase_sf_animal"/>
</dbReference>
<dbReference type="GO" id="GO:0004601">
    <property type="term" value="F:peroxidase activity"/>
    <property type="evidence" value="ECO:0007669"/>
    <property type="project" value="UniProtKB-KW"/>
</dbReference>
<feature type="transmembrane region" description="Helical" evidence="21">
    <location>
        <begin position="1287"/>
        <end position="1306"/>
    </location>
</feature>
<comment type="catalytic activity">
    <reaction evidence="18">
        <text>NADPH + O2 + H(+) = H2O2 + NADP(+)</text>
        <dbReference type="Rhea" id="RHEA:11260"/>
        <dbReference type="ChEBI" id="CHEBI:15378"/>
        <dbReference type="ChEBI" id="CHEBI:15379"/>
        <dbReference type="ChEBI" id="CHEBI:16240"/>
        <dbReference type="ChEBI" id="CHEBI:57783"/>
        <dbReference type="ChEBI" id="CHEBI:58349"/>
        <dbReference type="EC" id="1.6.3.1"/>
    </reaction>
</comment>
<feature type="domain" description="EF-hand" evidence="23">
    <location>
        <begin position="933"/>
        <end position="968"/>
    </location>
</feature>
<keyword evidence="13" id="KW-0560">Oxidoreductase</keyword>
<feature type="transmembrane region" description="Helical" evidence="21">
    <location>
        <begin position="1160"/>
        <end position="1184"/>
    </location>
</feature>
<dbReference type="InterPro" id="IPR034821">
    <property type="entry name" value="DUOX_peroxidase"/>
</dbReference>
<dbReference type="PROSITE" id="PS00018">
    <property type="entry name" value="EF_HAND_1"/>
    <property type="match status" value="1"/>
</dbReference>
<feature type="binding site" description="axial binding residue" evidence="19">
    <location>
        <position position="392"/>
    </location>
    <ligand>
        <name>heme b</name>
        <dbReference type="ChEBI" id="CHEBI:60344"/>
    </ligand>
    <ligandPart>
        <name>Fe</name>
        <dbReference type="ChEBI" id="CHEBI:18248"/>
    </ligandPart>
</feature>
<dbReference type="InterPro" id="IPR010255">
    <property type="entry name" value="Haem_peroxidase_sf"/>
</dbReference>
<evidence type="ECO:0000256" key="9">
    <source>
        <dbReference type="ARBA" id="ARBA00022827"/>
    </source>
</evidence>
<evidence type="ECO:0000259" key="24">
    <source>
        <dbReference type="PROSITE" id="PS51384"/>
    </source>
</evidence>
<feature type="chain" id="PRO_5043943170" description="NAD(P)H oxidase (H2O2-forming)" evidence="22">
    <location>
        <begin position="20"/>
        <end position="1622"/>
    </location>
</feature>
<dbReference type="InterPro" id="IPR013130">
    <property type="entry name" value="Fe3_Rdtase_TM_dom"/>
</dbReference>
<evidence type="ECO:0000256" key="4">
    <source>
        <dbReference type="ARBA" id="ARBA00022559"/>
    </source>
</evidence>
<sequence length="1622" mass="187393">MYFILNLFIIAINFSLIAAQSTTTKQPSTPDPSRHFKKPDKKSVDKTFDKDLTDWLFTGCWGENNPQSNKCSQYRIATEYPSYDGWYNNVGRPELGAVDTPLLRRLPAAYEDGVYKPSGSNRPKPLEISEKLLSGKIGSKSRTGRNALLVFFGQQVVEEILDAQRPACPPEYININIPENHRYLKLGENAEMPVLRTRYDHRTGHSPNNPRQQLNEITPFLDGGLIYGTSKAWSDVLRTNSSGILQADGQLASSHFGYPDYNTVRLPMANPPPPIHHHQYVSRHYTESVTRYFKLGNPRGNENPFLLTFGIIWFRWHNFVASHIKRRNPNWSSDKIYNEARKWVIATQQHIVVNEWLPSWLGNRLPAYKGYNPNIDPQIEQFFQSAAFRFGHTLVPPGVYLRDYGRNNCSLESYPIRTCNNYWMSQNSLYANLTRIEDVIDVEKLLMGMAIQLCEEEDHKIVDDLRGSLFGPLEFSRRDLMALNIQRGRDHGVPDYNSARRAYGLPEIKNASYFDRVDPAIRDEFLRLYNNSFDDVDIWVGGILETGDGPGPLFQNIISDQFQRIRDGDRFWYKNFDNKLFTYEEIRRLEQLSFYDVLMCVTKMDWNDIPSNPFRVPTKTDDIHPSCINNKIVKEGECTTGSCFHADQINEYTIDKCTEPGTYDYFSNSSVSFILTFLGVSTFFCGVIALIVFKIQLKNKGSMRETVKKVDHSDNIDIIHIANEWQEPKAALRRVILVPNIRKKQLEVKNQLGHLIRAVDFPINSNVMIYCASDNHYILIRVHHNYDLVLKFDSDFLRSTFIKAFERFISDITTSGNVCSMKMMTNNAAYTALLKQAITKKHRQKKLEMFFRVVFAQAFHIAHTEEEILQIDSTVAREVIYTELTIIEFAEALSMKPDAEFVKKIFNLVDKDKNGFISFREFVDMLVIFLKGSAEEKMKLMFDMYDINGTGRLKREEFSAMLRSFMETGNADITDDELEALVQSMMYHADLANKETINLQDFQQILSDFNDKFNYAELEFNVPADGKNNRKLHAGVKTVRSTFIGEVQRTVESLYADPSELQCRIEGKIESEQNVKEEKSNSEIIDKNEKIVKQTKKHSDNYWYPIMKYLANKRLQIFWACLYTLFLLGIFAERVYYYSIQREHSGLRRILGYGLAITRGAASAMMFTYSTLLIMMCHNTITVLRSTILQFYIPFDSAIEMHKYIAYWALVFTVLHIIGHGFNFYHISTQTADDLTCLFRNYFHATHELPKFHYWCWGTMTGITGIFLTIVTGLIFVCSLPMVRKSFYNWFSFVHSLYPVFYILMILHGSGRLVQEPYFHYFFLGPAILFILDKVVTVTRITIEIPILKAEILPSDVTCITFPKPLNFQYKSGQWIRIACPALQTNEYHPFTLSSAPHETSLSIHVRAVGPWTTNIREKLELCTMSNENLPMIHMDGPYGEGHQDWDKYEVAIMVGGGIGVTPFASILKDIVFKSNCSLNFGCKKVYFVWVTRTQKQFEWMVDILRELEKADINNTVSIHIFVTQFYQKFDLRTILLYICERHFQKISNKSLFTGLKAVTHFGRPKFSQFFLSIQKLHPTTNKIGVFSCGTPAMTQAVDAACKAINLRESTDTLFQHHYKSF</sequence>
<name>A0AAV2NVX9_9HYME</name>
<dbReference type="GO" id="GO:0005509">
    <property type="term" value="F:calcium ion binding"/>
    <property type="evidence" value="ECO:0007669"/>
    <property type="project" value="InterPro"/>
</dbReference>
<keyword evidence="16" id="KW-0376">Hydrogen peroxide</keyword>
<evidence type="ECO:0000313" key="25">
    <source>
        <dbReference type="EMBL" id="CAL1683235.1"/>
    </source>
</evidence>
<evidence type="ECO:0000256" key="19">
    <source>
        <dbReference type="PIRSR" id="PIRSR619791-2"/>
    </source>
</evidence>
<gene>
    <name evidence="25" type="ORF">LPLAT_LOCUS9006</name>
</gene>
<dbReference type="Proteomes" id="UP001497644">
    <property type="component" value="Chromosome 4"/>
</dbReference>
<keyword evidence="6 21" id="KW-0812">Transmembrane</keyword>
<dbReference type="InterPro" id="IPR019791">
    <property type="entry name" value="Haem_peroxidase_animal"/>
</dbReference>
<dbReference type="GO" id="GO:0009886">
    <property type="term" value="P:post-embryonic animal morphogenesis"/>
    <property type="evidence" value="ECO:0007669"/>
    <property type="project" value="UniProtKB-ARBA"/>
</dbReference>
<feature type="signal peptide" evidence="22">
    <location>
        <begin position="1"/>
        <end position="19"/>
    </location>
</feature>
<dbReference type="GO" id="GO:0042742">
    <property type="term" value="P:defense response to bacterium"/>
    <property type="evidence" value="ECO:0007669"/>
    <property type="project" value="UniProtKB-ARBA"/>
</dbReference>
<dbReference type="InterPro" id="IPR018247">
    <property type="entry name" value="EF_Hand_1_Ca_BS"/>
</dbReference>
<evidence type="ECO:0000256" key="21">
    <source>
        <dbReference type="SAM" id="Phobius"/>
    </source>
</evidence>
<evidence type="ECO:0000256" key="20">
    <source>
        <dbReference type="SAM" id="MobiDB-lite"/>
    </source>
</evidence>